<evidence type="ECO:0000256" key="1">
    <source>
        <dbReference type="SAM" id="Phobius"/>
    </source>
</evidence>
<evidence type="ECO:0000313" key="2">
    <source>
        <dbReference type="EMBL" id="AAK56833.1"/>
    </source>
</evidence>
<proteinExistence type="evidence at transcript level"/>
<dbReference type="RefSeq" id="YP_010133275.1">
    <property type="nucleotide sequence ID" value="NC_056724.1"/>
</dbReference>
<evidence type="ECO:0000313" key="4">
    <source>
        <dbReference type="Proteomes" id="UP000001720"/>
    </source>
</evidence>
<feature type="transmembrane region" description="Helical" evidence="1">
    <location>
        <begin position="89"/>
        <end position="110"/>
    </location>
</feature>
<reference evidence="5" key="1">
    <citation type="journal article" date="1990" name="Appl. Environ. Microbiol.">
        <title>Molecular characterization of promoters of the Lactococcus lactis subsp. cremoris temperate bacteriophage BK5-T and identification of a phage gene implicated in the regulation of promoter activity.</title>
        <authorList>
            <person name="Lakshmidevi G."/>
            <person name="Davidson B.E."/>
            <person name="Hillier A.J."/>
        </authorList>
    </citation>
    <scope>NUCLEOTIDE SEQUENCE [LARGE SCALE GENOMIC DNA]</scope>
</reference>
<accession>Q94M86</accession>
<reference evidence="2 5" key="4">
    <citation type="journal article" date="2001" name="Virology">
        <title>Comparative genomics of lactococcal phages: insight from the complete genome sequence of Lactococcus lactis phage BK5-T.</title>
        <authorList>
            <person name="Desiere F."/>
            <person name="Mahanivong C."/>
            <person name="Hillier A.J."/>
            <person name="Chandry P.S."/>
            <person name="Davidson B.E."/>
            <person name="Brussow H."/>
        </authorList>
    </citation>
    <scope>NUCLEOTIDE SEQUENCE</scope>
</reference>
<protein>
    <submittedName>
        <fullName evidence="2">Uncharacterized protein</fullName>
    </submittedName>
</protein>
<dbReference type="KEGG" id="vg:921303"/>
<reference evidence="5" key="2">
    <citation type="journal article" date="1995" name="Appl. Environ. Microbiol.">
        <title>Sequence analysis of the Lactococcus lactis temperate bacteriophage BK5-T and demonstration that the phage DNA has cohesive ends.</title>
        <authorList>
            <person name="Boyce J.D."/>
            <person name="Davidson B.E."/>
            <person name="Hillier A.J."/>
        </authorList>
    </citation>
    <scope>NUCLEOTIDE SEQUENCE [LARGE SCALE GENOMIC DNA]</scope>
</reference>
<evidence type="ECO:0000313" key="5">
    <source>
        <dbReference type="Proteomes" id="UP000001781"/>
    </source>
</evidence>
<dbReference type="KEGG" id="vg:65974492"/>
<dbReference type="Proteomes" id="UP000001720">
    <property type="component" value="Segment"/>
</dbReference>
<keyword evidence="1" id="KW-0472">Membrane</keyword>
<sequence>MEIEKNDYKILNYLEHKPNSNLEQIEKSLKNVKSIKLRITSLHELRLIDANYGKTSMFGHELPTTDNFAISNLGAIKLQDYRTKRRGNILKTTFFSFILPVVVAFITSLITN</sequence>
<keyword evidence="1" id="KW-0812">Transmembrane</keyword>
<keyword evidence="4" id="KW-1185">Reference proteome</keyword>
<dbReference type="GeneID" id="65974492"/>
<organism evidence="2 5">
    <name type="scientific">Lactococcus phage BK5-T</name>
    <dbReference type="NCBI Taxonomy" id="31754"/>
    <lineage>
        <taxon>Viruses</taxon>
        <taxon>Duplodnaviria</taxon>
        <taxon>Heunggongvirae</taxon>
        <taxon>Uroviricota</taxon>
        <taxon>Caudoviricetes</taxon>
        <taxon>Sandinevirus</taxon>
        <taxon>Sandinevirus BK5T</taxon>
    </lineage>
</organism>
<dbReference type="EMBL" id="AJ245616">
    <property type="protein sequence ID" value="CAC80196.1"/>
    <property type="molecule type" value="mRNA"/>
</dbReference>
<dbReference type="Proteomes" id="UP000001781">
    <property type="component" value="Genome"/>
</dbReference>
<dbReference type="OrthoDB" id="36370at10239"/>
<evidence type="ECO:0000313" key="3">
    <source>
        <dbReference type="EMBL" id="CAC80196.1"/>
    </source>
</evidence>
<reference evidence="3 4" key="3">
    <citation type="submission" date="1999-08" db="EMBL/GenBank/DDBJ databases">
        <title>Analysis of the sequence, cos site and structural proteins of the Lactococcus lactis temperate bacteriophage BK5-T.</title>
        <authorList>
            <person name="Mahanivong C."/>
            <person name="Boyce J.D."/>
            <person name="Davidson B.E."/>
            <person name="Hillier A.J."/>
        </authorList>
    </citation>
    <scope>NUCLEOTIDE SEQUENCE [LARGE SCALE GENOMIC DNA]</scope>
</reference>
<name>Q94M86_9CAUD</name>
<dbReference type="EMBL" id="AF176025">
    <property type="protein sequence ID" value="AAK56833.1"/>
    <property type="molecule type" value="Genomic_DNA"/>
</dbReference>
<keyword evidence="1" id="KW-1133">Transmembrane helix</keyword>
<dbReference type="GeneID" id="921303"/>
<dbReference type="RefSeq" id="NP_116547.1">
    <property type="nucleotide sequence ID" value="NC_002796.1"/>
</dbReference>